<organism evidence="1 2">
    <name type="scientific">Jaapia argillacea MUCL 33604</name>
    <dbReference type="NCBI Taxonomy" id="933084"/>
    <lineage>
        <taxon>Eukaryota</taxon>
        <taxon>Fungi</taxon>
        <taxon>Dikarya</taxon>
        <taxon>Basidiomycota</taxon>
        <taxon>Agaricomycotina</taxon>
        <taxon>Agaricomycetes</taxon>
        <taxon>Agaricomycetidae</taxon>
        <taxon>Jaapiales</taxon>
        <taxon>Jaapiaceae</taxon>
        <taxon>Jaapia</taxon>
    </lineage>
</organism>
<dbReference type="InParanoid" id="A0A067PFN6"/>
<proteinExistence type="predicted"/>
<evidence type="ECO:0000313" key="2">
    <source>
        <dbReference type="Proteomes" id="UP000027265"/>
    </source>
</evidence>
<dbReference type="Proteomes" id="UP000027265">
    <property type="component" value="Unassembled WGS sequence"/>
</dbReference>
<gene>
    <name evidence="1" type="ORF">JAAARDRAFT_142863</name>
</gene>
<keyword evidence="2" id="KW-1185">Reference proteome</keyword>
<dbReference type="AlphaFoldDB" id="A0A067PFN6"/>
<sequence>KWPELWIDTAVSLVCDEWELNYKPKQPTPSSSVTAENSNSHKYFSDIELSVANAMHNLLTEYLASLNSPLVTEPIAFWVSQIPEKNPLAAMVLDFLTAPAASTDVEHACLSGGQQVSKLRHSLADETICAATVLGSWSDNSLVPQSDLIDNRQKKTKGKHQAQGVEVVVVDSDYVPMTSGPE</sequence>
<protein>
    <recommendedName>
        <fullName evidence="3">HAT C-terminal dimerisation domain-containing protein</fullName>
    </recommendedName>
</protein>
<feature type="non-terminal residue" evidence="1">
    <location>
        <position position="1"/>
    </location>
</feature>
<dbReference type="EMBL" id="KL197773">
    <property type="protein sequence ID" value="KDQ49822.1"/>
    <property type="molecule type" value="Genomic_DNA"/>
</dbReference>
<evidence type="ECO:0000313" key="1">
    <source>
        <dbReference type="EMBL" id="KDQ49822.1"/>
    </source>
</evidence>
<evidence type="ECO:0008006" key="3">
    <source>
        <dbReference type="Google" id="ProtNLM"/>
    </source>
</evidence>
<accession>A0A067PFN6</accession>
<dbReference type="OrthoDB" id="1715602at2759"/>
<reference evidence="2" key="1">
    <citation type="journal article" date="2014" name="Proc. Natl. Acad. Sci. U.S.A.">
        <title>Extensive sampling of basidiomycete genomes demonstrates inadequacy of the white-rot/brown-rot paradigm for wood decay fungi.</title>
        <authorList>
            <person name="Riley R."/>
            <person name="Salamov A.A."/>
            <person name="Brown D.W."/>
            <person name="Nagy L.G."/>
            <person name="Floudas D."/>
            <person name="Held B.W."/>
            <person name="Levasseur A."/>
            <person name="Lombard V."/>
            <person name="Morin E."/>
            <person name="Otillar R."/>
            <person name="Lindquist E.A."/>
            <person name="Sun H."/>
            <person name="LaButti K.M."/>
            <person name="Schmutz J."/>
            <person name="Jabbour D."/>
            <person name="Luo H."/>
            <person name="Baker S.E."/>
            <person name="Pisabarro A.G."/>
            <person name="Walton J.D."/>
            <person name="Blanchette R.A."/>
            <person name="Henrissat B."/>
            <person name="Martin F."/>
            <person name="Cullen D."/>
            <person name="Hibbett D.S."/>
            <person name="Grigoriev I.V."/>
        </authorList>
    </citation>
    <scope>NUCLEOTIDE SEQUENCE [LARGE SCALE GENOMIC DNA]</scope>
    <source>
        <strain evidence="2">MUCL 33604</strain>
    </source>
</reference>
<dbReference type="HOGENOM" id="CLU_009123_4_3_1"/>
<name>A0A067PFN6_9AGAM</name>